<organism evidence="1 2">
    <name type="scientific">Crocosphaera chwakensis CCY0110</name>
    <dbReference type="NCBI Taxonomy" id="391612"/>
    <lineage>
        <taxon>Bacteria</taxon>
        <taxon>Bacillati</taxon>
        <taxon>Cyanobacteriota</taxon>
        <taxon>Cyanophyceae</taxon>
        <taxon>Oscillatoriophycideae</taxon>
        <taxon>Chroococcales</taxon>
        <taxon>Aphanothecaceae</taxon>
        <taxon>Crocosphaera</taxon>
        <taxon>Crocosphaera chwakensis</taxon>
    </lineage>
</organism>
<proteinExistence type="predicted"/>
<evidence type="ECO:0000313" key="2">
    <source>
        <dbReference type="Proteomes" id="UP000003781"/>
    </source>
</evidence>
<dbReference type="Proteomes" id="UP000003781">
    <property type="component" value="Unassembled WGS sequence"/>
</dbReference>
<keyword evidence="2" id="KW-1185">Reference proteome</keyword>
<gene>
    <name evidence="1" type="ORF">CY0110_19472</name>
</gene>
<dbReference type="AlphaFoldDB" id="A3IJM6"/>
<dbReference type="EMBL" id="AAXW01000002">
    <property type="protein sequence ID" value="EAZ94008.1"/>
    <property type="molecule type" value="Genomic_DNA"/>
</dbReference>
<sequence length="60" mass="6613">MRERIQASLGLRASNNSSILGKPWIMSPVFARSYTSNTKLSPRCTRSPSAICKMAPGETR</sequence>
<protein>
    <submittedName>
        <fullName evidence="1">Uncharacterized protein</fullName>
    </submittedName>
</protein>
<reference evidence="1 2" key="1">
    <citation type="submission" date="2007-03" db="EMBL/GenBank/DDBJ databases">
        <authorList>
            <person name="Stal L."/>
            <person name="Ferriera S."/>
            <person name="Johnson J."/>
            <person name="Kravitz S."/>
            <person name="Beeson K."/>
            <person name="Sutton G."/>
            <person name="Rogers Y.-H."/>
            <person name="Friedman R."/>
            <person name="Frazier M."/>
            <person name="Venter J.C."/>
        </authorList>
    </citation>
    <scope>NUCLEOTIDE SEQUENCE [LARGE SCALE GENOMIC DNA]</scope>
    <source>
        <strain evidence="1 2">CCY0110</strain>
    </source>
</reference>
<comment type="caution">
    <text evidence="1">The sequence shown here is derived from an EMBL/GenBank/DDBJ whole genome shotgun (WGS) entry which is preliminary data.</text>
</comment>
<name>A3IJM6_9CHRO</name>
<evidence type="ECO:0000313" key="1">
    <source>
        <dbReference type="EMBL" id="EAZ94008.1"/>
    </source>
</evidence>
<accession>A3IJM6</accession>